<dbReference type="InterPro" id="IPR016032">
    <property type="entry name" value="Sig_transdc_resp-reg_C-effctor"/>
</dbReference>
<evidence type="ECO:0000313" key="4">
    <source>
        <dbReference type="Proteomes" id="UP001634154"/>
    </source>
</evidence>
<keyword evidence="2" id="KW-0812">Transmembrane</keyword>
<dbReference type="Gene3D" id="1.10.10.10">
    <property type="entry name" value="Winged helix-like DNA-binding domain superfamily/Winged helix DNA-binding domain"/>
    <property type="match status" value="1"/>
</dbReference>
<evidence type="ECO:0000313" key="3">
    <source>
        <dbReference type="EMBL" id="MFN1216727.1"/>
    </source>
</evidence>
<dbReference type="InterPro" id="IPR011990">
    <property type="entry name" value="TPR-like_helical_dom_sf"/>
</dbReference>
<dbReference type="Gene3D" id="1.25.40.10">
    <property type="entry name" value="Tetratricopeptide repeat domain"/>
    <property type="match status" value="2"/>
</dbReference>
<comment type="caution">
    <text evidence="3">The sequence shown here is derived from an EMBL/GenBank/DDBJ whole genome shotgun (WGS) entry which is preliminary data.</text>
</comment>
<reference evidence="3 4" key="1">
    <citation type="submission" date="2024-12" db="EMBL/GenBank/DDBJ databases">
        <title>Draft genome sequence of Chryseobacterium kwangjuense AG447.</title>
        <authorList>
            <person name="Cheptsov V.S."/>
            <person name="Belov A."/>
            <person name="Zavarzina A.G."/>
        </authorList>
    </citation>
    <scope>NUCLEOTIDE SEQUENCE [LARGE SCALE GENOMIC DNA]</scope>
    <source>
        <strain evidence="3 4">AG447</strain>
    </source>
</reference>
<name>A0ABW9K215_9FLAO</name>
<keyword evidence="2" id="KW-0472">Membrane</keyword>
<protein>
    <recommendedName>
        <fullName evidence="5">HTH luxR-type domain-containing protein</fullName>
    </recommendedName>
</protein>
<gene>
    <name evidence="3" type="ORF">ACKW6Q_07035</name>
</gene>
<organism evidence="3 4">
    <name type="scientific">Chryseobacterium kwangjuense</name>
    <dbReference type="NCBI Taxonomy" id="267125"/>
    <lineage>
        <taxon>Bacteria</taxon>
        <taxon>Pseudomonadati</taxon>
        <taxon>Bacteroidota</taxon>
        <taxon>Flavobacteriia</taxon>
        <taxon>Flavobacteriales</taxon>
        <taxon>Weeksellaceae</taxon>
        <taxon>Chryseobacterium group</taxon>
        <taxon>Chryseobacterium</taxon>
    </lineage>
</organism>
<dbReference type="SMART" id="SM00028">
    <property type="entry name" value="TPR"/>
    <property type="match status" value="2"/>
</dbReference>
<dbReference type="SUPFAM" id="SSF46894">
    <property type="entry name" value="C-terminal effector domain of the bipartite response regulators"/>
    <property type="match status" value="1"/>
</dbReference>
<keyword evidence="2" id="KW-1133">Transmembrane helix</keyword>
<feature type="transmembrane region" description="Helical" evidence="2">
    <location>
        <begin position="333"/>
        <end position="353"/>
    </location>
</feature>
<dbReference type="Proteomes" id="UP001634154">
    <property type="component" value="Unassembled WGS sequence"/>
</dbReference>
<dbReference type="InterPro" id="IPR019734">
    <property type="entry name" value="TPR_rpt"/>
</dbReference>
<dbReference type="RefSeq" id="WP_409356183.1">
    <property type="nucleotide sequence ID" value="NZ_JBJXVJ010000001.1"/>
</dbReference>
<evidence type="ECO:0008006" key="5">
    <source>
        <dbReference type="Google" id="ProtNLM"/>
    </source>
</evidence>
<dbReference type="EMBL" id="JBJXVJ010000001">
    <property type="protein sequence ID" value="MFN1216727.1"/>
    <property type="molecule type" value="Genomic_DNA"/>
</dbReference>
<keyword evidence="4" id="KW-1185">Reference proteome</keyword>
<feature type="coiled-coil region" evidence="1">
    <location>
        <begin position="356"/>
        <end position="390"/>
    </location>
</feature>
<evidence type="ECO:0000256" key="2">
    <source>
        <dbReference type="SAM" id="Phobius"/>
    </source>
</evidence>
<keyword evidence="1" id="KW-0175">Coiled coil</keyword>
<accession>A0ABW9K215</accession>
<evidence type="ECO:0000256" key="1">
    <source>
        <dbReference type="SAM" id="Coils"/>
    </source>
</evidence>
<proteinExistence type="predicted"/>
<sequence>MRIILLFFPFLLFAQQKTTPENIEEKLKRAEQLIISGKTDQFITDNLSILKESKAIKYSQGCTKASLNLAYAYNRTNQYKKSIHYLKSMESEDDNVYADEFNQISANTLYSNNYFGIKMYDEAISKLKQNIKLSENVKIDSTRKYIKTLAMIDLATNYTEKKHYDSATYYGKKAIEEIKGEKIKNCCLGVNLKVALLNLAGVKFREKKVDSTEYYVGLGKALPVDLGNNEFIIFKLQGQINYARKNYDSAIINYKKGIELAKKAKNNKKLLELYSLIADAYDQVGKIDDEKEFRNKFNKLSDSITETEAANLKETVQLLVQEKQKPLQKKNRYLLYAIILGSLSLFLFVLFTVQRIKNKNKLLHSKDEENKELNQKLNSAFEEVVKLAKNNDSEFLTRFQEVYPDFFPKLLQIEPKLGESELRFCALLFLNFSSKEIAGYTFVQPQSIQTRKNRLRKKLNISSEEDIYIWMKNLSNSR</sequence>
<dbReference type="SUPFAM" id="SSF48452">
    <property type="entry name" value="TPR-like"/>
    <property type="match status" value="2"/>
</dbReference>
<dbReference type="InterPro" id="IPR036388">
    <property type="entry name" value="WH-like_DNA-bd_sf"/>
</dbReference>